<proteinExistence type="predicted"/>
<dbReference type="EMBL" id="SDAQ01000077">
    <property type="protein sequence ID" value="KAI3542527.1"/>
    <property type="molecule type" value="Genomic_DNA"/>
</dbReference>
<feature type="region of interest" description="Disordered" evidence="1">
    <location>
        <begin position="1"/>
        <end position="70"/>
    </location>
</feature>
<comment type="caution">
    <text evidence="2">The sequence shown here is derived from an EMBL/GenBank/DDBJ whole genome shotgun (WGS) entry which is preliminary data.</text>
</comment>
<evidence type="ECO:0000313" key="3">
    <source>
        <dbReference type="Proteomes" id="UP001056436"/>
    </source>
</evidence>
<gene>
    <name evidence="2" type="ORF">CABS02_10368</name>
</gene>
<evidence type="ECO:0000256" key="1">
    <source>
        <dbReference type="SAM" id="MobiDB-lite"/>
    </source>
</evidence>
<feature type="compositionally biased region" description="Polar residues" evidence="1">
    <location>
        <begin position="61"/>
        <end position="70"/>
    </location>
</feature>
<name>A0A9Q0AXC9_9PEZI</name>
<feature type="compositionally biased region" description="Low complexity" evidence="1">
    <location>
        <begin position="19"/>
        <end position="60"/>
    </location>
</feature>
<sequence>MAEPSATQPKGDDKKRKSSTAAAGSSAAVVSKKSKATETTTKTTTKTTTTNTSASASSSANVNGPTTPLSPSHEALLADLRSKYDVLPAFTISSTKIQKRVTWLLQHLRKDDGDPRRRVVLVYARPGEVAKMISIVETVKRIVAAEKKSVDGKEGEESGGKWYQYNLMYELPPKPDVVEDTVLGGGGGTQDCSDDEDRDEDDFEVMKTRFERAVLPQPVKRAAKSLSIFLSLAPVPELKARGDVTTQTNTAQ</sequence>
<organism evidence="2 3">
    <name type="scientific">Colletotrichum abscissum</name>
    <dbReference type="NCBI Taxonomy" id="1671311"/>
    <lineage>
        <taxon>Eukaryota</taxon>
        <taxon>Fungi</taxon>
        <taxon>Dikarya</taxon>
        <taxon>Ascomycota</taxon>
        <taxon>Pezizomycotina</taxon>
        <taxon>Sordariomycetes</taxon>
        <taxon>Hypocreomycetidae</taxon>
        <taxon>Glomerellales</taxon>
        <taxon>Glomerellaceae</taxon>
        <taxon>Colletotrichum</taxon>
        <taxon>Colletotrichum acutatum species complex</taxon>
    </lineage>
</organism>
<dbReference type="AlphaFoldDB" id="A0A9Q0AXC9"/>
<dbReference type="OrthoDB" id="424402at2759"/>
<evidence type="ECO:0000313" key="2">
    <source>
        <dbReference type="EMBL" id="KAI3542527.1"/>
    </source>
</evidence>
<protein>
    <recommendedName>
        <fullName evidence="4">DNA/RNA-binding protein Alba-like domain-containing protein</fullName>
    </recommendedName>
</protein>
<keyword evidence="3" id="KW-1185">Reference proteome</keyword>
<dbReference type="Proteomes" id="UP001056436">
    <property type="component" value="Unassembled WGS sequence"/>
</dbReference>
<accession>A0A9Q0AXC9</accession>
<reference evidence="2" key="1">
    <citation type="submission" date="2019-01" db="EMBL/GenBank/DDBJ databases">
        <title>Colletotrichum abscissum LGMF1257.</title>
        <authorList>
            <person name="Baroncelli R."/>
        </authorList>
    </citation>
    <scope>NUCLEOTIDE SEQUENCE</scope>
    <source>
        <strain evidence="2">Ca142</strain>
    </source>
</reference>
<evidence type="ECO:0008006" key="4">
    <source>
        <dbReference type="Google" id="ProtNLM"/>
    </source>
</evidence>